<keyword evidence="2" id="KW-1185">Reference proteome</keyword>
<gene>
    <name evidence="1" type="ORF">EFREU_v1c02890</name>
</gene>
<evidence type="ECO:0000313" key="2">
    <source>
        <dbReference type="Proteomes" id="UP000232222"/>
    </source>
</evidence>
<dbReference type="AlphaFoldDB" id="A0A2K8NR39"/>
<accession>A0A2K8NR39</accession>
<sequence length="168" mass="19729">MNATWIVILSLFGFIILILGLKTLSTFFKKNEKSNAVVEIETKEDNHEDNFISLEAIINTNNHLQETENANIAQLNDYIRNRLLELINSPEYVFNLHLLEMNDYLNDLIENKLLTNSASIWNKKFNNEIIRLQFKNQELQKKNNDLGTLRLQKETEILDGWENVKKNH</sequence>
<protein>
    <submittedName>
        <fullName evidence="1">Uncharacterized protein</fullName>
    </submittedName>
</protein>
<dbReference type="Proteomes" id="UP000232222">
    <property type="component" value="Chromosome"/>
</dbReference>
<dbReference type="EMBL" id="CP024962">
    <property type="protein sequence ID" value="ATZ16315.1"/>
    <property type="molecule type" value="Genomic_DNA"/>
</dbReference>
<evidence type="ECO:0000313" key="1">
    <source>
        <dbReference type="EMBL" id="ATZ16315.1"/>
    </source>
</evidence>
<reference evidence="1 2" key="1">
    <citation type="submission" date="2017-11" db="EMBL/GenBank/DDBJ databases">
        <title>Genome sequence of Entomoplasma freundtii BARC 318 (ATCC 51999).</title>
        <authorList>
            <person name="Lo W.-S."/>
            <person name="Gasparich G.E."/>
            <person name="Kuo C.-H."/>
        </authorList>
    </citation>
    <scope>NUCLEOTIDE SEQUENCE [LARGE SCALE GENOMIC DNA]</scope>
    <source>
        <strain evidence="1 2">BARC 318</strain>
    </source>
</reference>
<dbReference type="KEGG" id="efr:EFREU_v1c02890"/>
<organism evidence="1 2">
    <name type="scientific">Entomoplasma freundtii</name>
    <dbReference type="NCBI Taxonomy" id="74700"/>
    <lineage>
        <taxon>Bacteria</taxon>
        <taxon>Bacillati</taxon>
        <taxon>Mycoplasmatota</taxon>
        <taxon>Mollicutes</taxon>
        <taxon>Entomoplasmatales</taxon>
        <taxon>Entomoplasmataceae</taxon>
        <taxon>Entomoplasma</taxon>
    </lineage>
</organism>
<proteinExistence type="predicted"/>
<dbReference type="RefSeq" id="WP_100609266.1">
    <property type="nucleotide sequence ID" value="NZ_CP024962.1"/>
</dbReference>
<name>A0A2K8NR39_9MOLU</name>